<dbReference type="Pfam" id="PF01370">
    <property type="entry name" value="Epimerase"/>
    <property type="match status" value="1"/>
</dbReference>
<sequence>MRIAVSGSSGPIGTALVRALREDGDEVTRLVRKEPERPDEARWDPSGTVDTAALEGVDAVVHLAGAGIGDRRWTESYKKKLRDSRVVGTRTLAEALAGLKRPPRVLVSGSAVGFYGDTAGTDADESAPMGAGFLAEMVRDWEAAAAPAAKAGIRVVHPRSGVVLTREGGLLAKVLPLFRLGLGGRLGDGRQWMSWISLPDEIAALRLLIERDDLTGPVNLTAPQPATNAEFTKALGRAVRRPAVFSVPSFALRAALDGFADEGLLISQRVLPRRLTESGFSFERPDLDSALRPDRPSA</sequence>
<name>A0ABR7LKE5_9ACTN</name>
<comment type="similarity">
    <text evidence="1">Belongs to the NAD(P)-dependent epimerase/dehydratase family. SDR39U1 subfamily.</text>
</comment>
<evidence type="ECO:0000259" key="3">
    <source>
        <dbReference type="Pfam" id="PF08338"/>
    </source>
</evidence>
<dbReference type="Proteomes" id="UP000805614">
    <property type="component" value="Unassembled WGS sequence"/>
</dbReference>
<dbReference type="InterPro" id="IPR036291">
    <property type="entry name" value="NAD(P)-bd_dom_sf"/>
</dbReference>
<dbReference type="SUPFAM" id="SSF51735">
    <property type="entry name" value="NAD(P)-binding Rossmann-fold domains"/>
    <property type="match status" value="1"/>
</dbReference>
<keyword evidence="5" id="KW-1185">Reference proteome</keyword>
<dbReference type="PANTHER" id="PTHR11092:SF0">
    <property type="entry name" value="EPIMERASE FAMILY PROTEIN SDR39U1"/>
    <property type="match status" value="1"/>
</dbReference>
<dbReference type="PANTHER" id="PTHR11092">
    <property type="entry name" value="SUGAR NUCLEOTIDE EPIMERASE RELATED"/>
    <property type="match status" value="1"/>
</dbReference>
<comment type="caution">
    <text evidence="4">The sequence shown here is derived from an EMBL/GenBank/DDBJ whole genome shotgun (WGS) entry which is preliminary data.</text>
</comment>
<dbReference type="Pfam" id="PF08338">
    <property type="entry name" value="DUF1731"/>
    <property type="match status" value="1"/>
</dbReference>
<feature type="domain" description="DUF1731" evidence="3">
    <location>
        <begin position="247"/>
        <end position="292"/>
    </location>
</feature>
<dbReference type="RefSeq" id="WP_187242363.1">
    <property type="nucleotide sequence ID" value="NZ_BAAAOK010000015.1"/>
</dbReference>
<dbReference type="InterPro" id="IPR013549">
    <property type="entry name" value="DUF1731"/>
</dbReference>
<dbReference type="NCBIfam" id="TIGR01777">
    <property type="entry name" value="yfcH"/>
    <property type="match status" value="1"/>
</dbReference>
<dbReference type="InterPro" id="IPR010099">
    <property type="entry name" value="SDR39U1"/>
</dbReference>
<protein>
    <submittedName>
        <fullName evidence="4">TIGR01777 family protein</fullName>
    </submittedName>
</protein>
<dbReference type="EMBL" id="JABVEC010000004">
    <property type="protein sequence ID" value="MBC6465346.1"/>
    <property type="molecule type" value="Genomic_DNA"/>
</dbReference>
<reference evidence="4 5" key="1">
    <citation type="submission" date="2020-06" db="EMBL/GenBank/DDBJ databases">
        <title>Actinomadura xiongansis sp. nov., isolated from soil of Baiyangdian.</title>
        <authorList>
            <person name="Zhang X."/>
        </authorList>
    </citation>
    <scope>NUCLEOTIDE SEQUENCE [LARGE SCALE GENOMIC DNA]</scope>
    <source>
        <strain evidence="4 5">HBUM206468</strain>
    </source>
</reference>
<accession>A0ABR7LKE5</accession>
<evidence type="ECO:0000313" key="5">
    <source>
        <dbReference type="Proteomes" id="UP000805614"/>
    </source>
</evidence>
<evidence type="ECO:0000259" key="2">
    <source>
        <dbReference type="Pfam" id="PF01370"/>
    </source>
</evidence>
<evidence type="ECO:0000313" key="4">
    <source>
        <dbReference type="EMBL" id="MBC6465346.1"/>
    </source>
</evidence>
<feature type="domain" description="NAD-dependent epimerase/dehydratase" evidence="2">
    <location>
        <begin position="3"/>
        <end position="212"/>
    </location>
</feature>
<dbReference type="Gene3D" id="3.40.50.720">
    <property type="entry name" value="NAD(P)-binding Rossmann-like Domain"/>
    <property type="match status" value="1"/>
</dbReference>
<gene>
    <name evidence="4" type="ORF">HKK74_07550</name>
</gene>
<organism evidence="4 5">
    <name type="scientific">Actinomadura alba</name>
    <dbReference type="NCBI Taxonomy" id="406431"/>
    <lineage>
        <taxon>Bacteria</taxon>
        <taxon>Bacillati</taxon>
        <taxon>Actinomycetota</taxon>
        <taxon>Actinomycetes</taxon>
        <taxon>Streptosporangiales</taxon>
        <taxon>Thermomonosporaceae</taxon>
        <taxon>Actinomadura</taxon>
    </lineage>
</organism>
<dbReference type="InterPro" id="IPR001509">
    <property type="entry name" value="Epimerase_deHydtase"/>
</dbReference>
<evidence type="ECO:0000256" key="1">
    <source>
        <dbReference type="ARBA" id="ARBA00009353"/>
    </source>
</evidence>
<proteinExistence type="inferred from homology"/>